<proteinExistence type="predicted"/>
<dbReference type="Proteomes" id="UP000678193">
    <property type="component" value="Segment"/>
</dbReference>
<protein>
    <submittedName>
        <fullName evidence="1">Uncharacterized protein</fullName>
    </submittedName>
</protein>
<evidence type="ECO:0000313" key="2">
    <source>
        <dbReference type="Proteomes" id="UP000678193"/>
    </source>
</evidence>
<name>A0A6B9XLC1_9VIRU</name>
<dbReference type="GeneID" id="65103275"/>
<sequence length="112" mass="13183">MTENNTLVTVGLLHKYNRPILCRICKGLNSIIFFVDTICMGVIHDFNVEIETNFTFGEFYVDHDKFKSAMYFYLMLSPRFSYAIFYDSKCVIVALVKLFCINYEYESYGYVL</sequence>
<organism evidence="1 2">
    <name type="scientific">Lymphocystis disease virus 4</name>
    <dbReference type="NCBI Taxonomy" id="2704413"/>
    <lineage>
        <taxon>Viruses</taxon>
        <taxon>Varidnaviria</taxon>
        <taxon>Bamfordvirae</taxon>
        <taxon>Nucleocytoviricota</taxon>
        <taxon>Megaviricetes</taxon>
        <taxon>Pimascovirales</taxon>
        <taxon>Pimascovirales incertae sedis</taxon>
        <taxon>Iridoviridae</taxon>
        <taxon>Alphairidovirinae</taxon>
        <taxon>Lymphocystivirus</taxon>
        <taxon>Lymphocystivirus micropogonias1</taxon>
    </lineage>
</organism>
<keyword evidence="2" id="KW-1185">Reference proteome</keyword>
<dbReference type="RefSeq" id="YP_010087942.1">
    <property type="nucleotide sequence ID" value="NC_055603.1"/>
</dbReference>
<dbReference type="KEGG" id="vg:65103275"/>
<evidence type="ECO:0000313" key="1">
    <source>
        <dbReference type="EMBL" id="QHR78554.1"/>
    </source>
</evidence>
<reference evidence="1" key="1">
    <citation type="journal article" date="2020" name="Arch. Virol.">
        <title>Complete genome sequence and analysis of a novel lymphocystivirus detected in whitemouth croaker (Micropogonias furnieri): lymphocystis disease virus 4.</title>
        <authorList>
            <person name="Doszpoly A."/>
            <person name="Kajan G.L."/>
            <person name="Puentes R."/>
            <person name="Perretta A."/>
        </authorList>
    </citation>
    <scope>NUCLEOTIDE SEQUENCE</scope>
    <source>
        <strain evidence="1">LCDV-WC</strain>
    </source>
</reference>
<dbReference type="EMBL" id="MN803438">
    <property type="protein sequence ID" value="QHR78554.1"/>
    <property type="molecule type" value="Genomic_DNA"/>
</dbReference>
<accession>A0A6B9XLC1</accession>